<accession>V6M2Q2</accession>
<proteinExistence type="predicted"/>
<keyword evidence="3" id="KW-1185">Reference proteome</keyword>
<organism evidence="1">
    <name type="scientific">Spironucleus salmonicida</name>
    <dbReference type="NCBI Taxonomy" id="348837"/>
    <lineage>
        <taxon>Eukaryota</taxon>
        <taxon>Metamonada</taxon>
        <taxon>Diplomonadida</taxon>
        <taxon>Hexamitidae</taxon>
        <taxon>Hexamitinae</taxon>
        <taxon>Spironucleus</taxon>
    </lineage>
</organism>
<dbReference type="Proteomes" id="UP000018208">
    <property type="component" value="Unassembled WGS sequence"/>
</dbReference>
<evidence type="ECO:0000313" key="1">
    <source>
        <dbReference type="EMBL" id="EST47539.1"/>
    </source>
</evidence>
<name>V6M2Q2_9EUKA</name>
<reference evidence="2" key="2">
    <citation type="submission" date="2020-12" db="EMBL/GenBank/DDBJ databases">
        <title>New Spironucleus salmonicida genome in near-complete chromosomes.</title>
        <authorList>
            <person name="Xu F."/>
            <person name="Kurt Z."/>
            <person name="Jimenez-Gonzalez A."/>
            <person name="Astvaldsson A."/>
            <person name="Andersson J.O."/>
            <person name="Svard S.G."/>
        </authorList>
    </citation>
    <scope>NUCLEOTIDE SEQUENCE</scope>
    <source>
        <strain evidence="2">ATCC 50377</strain>
    </source>
</reference>
<sequence>MIFSLYKQIQYTTAYYNQSQRIFRHDVYPYIINQQTSVLVHILNSLLLYLKLYSKHSTLIKNDQNSTTYYSILTQMNLIKPEKYASIPSAQFSGQQIIFLQRRDGEFKYQIKLHKQRCRLYFLELGRVIIKLLVIQQEKVLKLICIRVGAQRYNKVILFLLKVRNPYIFICNVIINKVYVQF</sequence>
<dbReference type="KEGG" id="ssao:94301053"/>
<reference evidence="1 2" key="1">
    <citation type="journal article" date="2014" name="PLoS Genet.">
        <title>The Genome of Spironucleus salmonicida Highlights a Fish Pathogen Adapted to Fluctuating Environments.</title>
        <authorList>
            <person name="Xu F."/>
            <person name="Jerlstrom-Hultqvist J."/>
            <person name="Einarsson E."/>
            <person name="Astvaldsson A."/>
            <person name="Svard S.G."/>
            <person name="Andersson J.O."/>
        </authorList>
    </citation>
    <scope>NUCLEOTIDE SEQUENCE</scope>
    <source>
        <strain evidence="2">ATCC 50377</strain>
    </source>
</reference>
<dbReference type="EMBL" id="AUWU02000007">
    <property type="protein sequence ID" value="KAH0570743.1"/>
    <property type="molecule type" value="Genomic_DNA"/>
</dbReference>
<evidence type="ECO:0000313" key="3">
    <source>
        <dbReference type="Proteomes" id="UP000018208"/>
    </source>
</evidence>
<protein>
    <submittedName>
        <fullName evidence="1">Uncharacterized protein</fullName>
    </submittedName>
</protein>
<dbReference type="GeneID" id="94301053"/>
<evidence type="ECO:0000313" key="2">
    <source>
        <dbReference type="EMBL" id="KAH0570743.1"/>
    </source>
</evidence>
<dbReference type="VEuPathDB" id="GiardiaDB:SS50377_27030"/>
<gene>
    <name evidence="2" type="ORF">SS50377_27030</name>
    <name evidence="1" type="ORF">SS50377_fx058</name>
</gene>
<dbReference type="EMBL" id="KI546040">
    <property type="protein sequence ID" value="EST47539.1"/>
    <property type="molecule type" value="Genomic_DNA"/>
</dbReference>
<dbReference type="RefSeq" id="XP_067761516.1">
    <property type="nucleotide sequence ID" value="XM_067910829.1"/>
</dbReference>
<dbReference type="AlphaFoldDB" id="V6M2Q2"/>